<dbReference type="InterPro" id="IPR013785">
    <property type="entry name" value="Aldolase_TIM"/>
</dbReference>
<dbReference type="Proteomes" id="UP000275925">
    <property type="component" value="Unassembled WGS sequence"/>
</dbReference>
<dbReference type="InterPro" id="IPR057736">
    <property type="entry name" value="SAF_PseI/NeuA/NeuB"/>
</dbReference>
<dbReference type="EMBL" id="BGZO01000060">
    <property type="protein sequence ID" value="GBR76883.1"/>
    <property type="molecule type" value="Genomic_DNA"/>
</dbReference>
<protein>
    <submittedName>
        <fullName evidence="2">N-acetylneuraminate synthase</fullName>
    </submittedName>
</protein>
<evidence type="ECO:0000313" key="2">
    <source>
        <dbReference type="EMBL" id="GBR76883.1"/>
    </source>
</evidence>
<organism evidence="2 3">
    <name type="scientific">Candidatus Termititenax persephonae</name>
    <dbReference type="NCBI Taxonomy" id="2218525"/>
    <lineage>
        <taxon>Bacteria</taxon>
        <taxon>Bacillati</taxon>
        <taxon>Candidatus Margulisiibacteriota</taxon>
        <taxon>Candidatus Termititenacia</taxon>
        <taxon>Candidatus Termititenacales</taxon>
        <taxon>Candidatus Termititenacaceae</taxon>
        <taxon>Candidatus Termititenax</taxon>
    </lineage>
</organism>
<dbReference type="GO" id="GO:0016051">
    <property type="term" value="P:carbohydrate biosynthetic process"/>
    <property type="evidence" value="ECO:0007669"/>
    <property type="project" value="InterPro"/>
</dbReference>
<feature type="domain" description="PseI/NeuA/B-like" evidence="1">
    <location>
        <begin position="41"/>
        <end position="285"/>
    </location>
</feature>
<reference evidence="2 3" key="1">
    <citation type="journal article" date="2019" name="ISME J.">
        <title>Genome analyses of uncultured TG2/ZB3 bacteria in 'Margulisbacteria' specifically attached to ectosymbiotic spirochetes of protists in the termite gut.</title>
        <authorList>
            <person name="Utami Y.D."/>
            <person name="Kuwahara H."/>
            <person name="Igai K."/>
            <person name="Murakami T."/>
            <person name="Sugaya K."/>
            <person name="Morikawa T."/>
            <person name="Nagura Y."/>
            <person name="Yuki M."/>
            <person name="Deevong P."/>
            <person name="Inoue T."/>
            <person name="Kihara K."/>
            <person name="Lo N."/>
            <person name="Yamada A."/>
            <person name="Ohkuma M."/>
            <person name="Hongoh Y."/>
        </authorList>
    </citation>
    <scope>NUCLEOTIDE SEQUENCE [LARGE SCALE GENOMIC DNA]</scope>
    <source>
        <strain evidence="2">NkOx7-02</strain>
    </source>
</reference>
<dbReference type="InterPro" id="IPR013132">
    <property type="entry name" value="PseI/NeuA/B-like_N"/>
</dbReference>
<dbReference type="InterPro" id="IPR051690">
    <property type="entry name" value="PseI-like"/>
</dbReference>
<evidence type="ECO:0000259" key="1">
    <source>
        <dbReference type="Pfam" id="PF03102"/>
    </source>
</evidence>
<dbReference type="PANTHER" id="PTHR42966">
    <property type="entry name" value="N-ACETYLNEURAMINATE SYNTHASE"/>
    <property type="match status" value="1"/>
</dbReference>
<dbReference type="Pfam" id="PF03102">
    <property type="entry name" value="NeuB"/>
    <property type="match status" value="1"/>
</dbReference>
<proteinExistence type="predicted"/>
<accession>A0A388TI73</accession>
<evidence type="ECO:0000313" key="3">
    <source>
        <dbReference type="Proteomes" id="UP000275925"/>
    </source>
</evidence>
<keyword evidence="3" id="KW-1185">Reference proteome</keyword>
<dbReference type="SUPFAM" id="SSF51569">
    <property type="entry name" value="Aldolase"/>
    <property type="match status" value="1"/>
</dbReference>
<gene>
    <name evidence="2" type="primary">neuB</name>
    <name evidence="2" type="ORF">NO2_1364</name>
</gene>
<comment type="caution">
    <text evidence="2">The sequence shown here is derived from an EMBL/GenBank/DDBJ whole genome shotgun (WGS) entry which is preliminary data.</text>
</comment>
<dbReference type="Gene3D" id="3.90.1210.10">
    <property type="entry name" value="Antifreeze-like/N-acetylneuraminic acid synthase C-terminal domain"/>
    <property type="match status" value="1"/>
</dbReference>
<dbReference type="CDD" id="cd11615">
    <property type="entry name" value="SAF_NeuB_like"/>
    <property type="match status" value="1"/>
</dbReference>
<dbReference type="AlphaFoldDB" id="A0A388TI73"/>
<name>A0A388TI73_9BACT</name>
<dbReference type="Gene3D" id="3.20.20.70">
    <property type="entry name" value="Aldolase class I"/>
    <property type="match status" value="1"/>
</dbReference>
<dbReference type="GO" id="GO:0047444">
    <property type="term" value="F:N-acylneuraminate-9-phosphate synthase activity"/>
    <property type="evidence" value="ECO:0007669"/>
    <property type="project" value="TreeGrafter"/>
</dbReference>
<dbReference type="PANTHER" id="PTHR42966:SF2">
    <property type="entry name" value="PSEUDAMINIC ACID SYNTHASE"/>
    <property type="match status" value="1"/>
</dbReference>
<sequence>MPMPARELYIGQRKVSRDARTYFIADIAANHDGDLGRAKELIYLAKEAGADCAKFQHFLAGKIVSDFGFKNLSTAQSHQAKWKKSVFEIYQEYECKREWTEILAETCGQAGLEFMTTPYDYAAIEQVDKHVRAYKIGSGDITWLEFLEQIARRNKPILLATGASNLLEVKKAVMVIEKYAVPIVLMQCNTNYTASLDNFKHINLNVLRTYKKEFPEVILGLSDHTPGCTTVLGAVALGARVIEKHFTDNNMRTGPDHHFAMNPKTWREMVDRTRELEFALGDGVKRVEENEKETVVIQRRCLRLKVDKKIGDKLAAEDLEMLRPAPLNAYQPAELNEVVDKKLIVAKQKGDCLRQGELSA</sequence>